<dbReference type="AlphaFoldDB" id="A0A3S5B134"/>
<gene>
    <name evidence="1" type="ORF">PXEA_LOCUS3616</name>
</gene>
<proteinExistence type="predicted"/>
<dbReference type="EMBL" id="CAAALY010008259">
    <property type="protein sequence ID" value="VEL10176.1"/>
    <property type="molecule type" value="Genomic_DNA"/>
</dbReference>
<accession>A0A3S5B134</accession>
<reference evidence="1" key="1">
    <citation type="submission" date="2018-11" db="EMBL/GenBank/DDBJ databases">
        <authorList>
            <consortium name="Pathogen Informatics"/>
        </authorList>
    </citation>
    <scope>NUCLEOTIDE SEQUENCE</scope>
</reference>
<dbReference type="Proteomes" id="UP000784294">
    <property type="component" value="Unassembled WGS sequence"/>
</dbReference>
<organism evidence="1 2">
    <name type="scientific">Protopolystoma xenopodis</name>
    <dbReference type="NCBI Taxonomy" id="117903"/>
    <lineage>
        <taxon>Eukaryota</taxon>
        <taxon>Metazoa</taxon>
        <taxon>Spiralia</taxon>
        <taxon>Lophotrochozoa</taxon>
        <taxon>Platyhelminthes</taxon>
        <taxon>Monogenea</taxon>
        <taxon>Polyopisthocotylea</taxon>
        <taxon>Polystomatidea</taxon>
        <taxon>Polystomatidae</taxon>
        <taxon>Protopolystoma</taxon>
    </lineage>
</organism>
<protein>
    <submittedName>
        <fullName evidence="1">Uncharacterized protein</fullName>
    </submittedName>
</protein>
<evidence type="ECO:0000313" key="2">
    <source>
        <dbReference type="Proteomes" id="UP000784294"/>
    </source>
</evidence>
<name>A0A3S5B134_9PLAT</name>
<keyword evidence="2" id="KW-1185">Reference proteome</keyword>
<sequence>MEILTDDADYDGWKRLGKYHVHPTLEMMMHRMDSGLVSDATFGTLFLGLGRPGGGLRRAPDPTCLKAASVPMLARSCEIHRNLLLAPTWHSRSRQVHRTCWKRFWATLLMGFFVSITERTCPGIEEDALATVNLSDAVPV</sequence>
<comment type="caution">
    <text evidence="1">The sequence shown here is derived from an EMBL/GenBank/DDBJ whole genome shotgun (WGS) entry which is preliminary data.</text>
</comment>
<evidence type="ECO:0000313" key="1">
    <source>
        <dbReference type="EMBL" id="VEL10176.1"/>
    </source>
</evidence>